<reference evidence="2" key="2">
    <citation type="journal article" date="2013" name="Nat. Commun.">
        <title>Genome of the Chinese tree shrew.</title>
        <authorList>
            <person name="Fan Y."/>
            <person name="Huang Z.Y."/>
            <person name="Cao C.C."/>
            <person name="Chen C.S."/>
            <person name="Chen Y.X."/>
            <person name="Fan D.D."/>
            <person name="He J."/>
            <person name="Hou H.L."/>
            <person name="Hu L."/>
            <person name="Hu X.T."/>
            <person name="Jiang X.T."/>
            <person name="Lai R."/>
            <person name="Lang Y.S."/>
            <person name="Liang B."/>
            <person name="Liao S.G."/>
            <person name="Mu D."/>
            <person name="Ma Y.Y."/>
            <person name="Niu Y.Y."/>
            <person name="Sun X.Q."/>
            <person name="Xia J.Q."/>
            <person name="Xiao J."/>
            <person name="Xiong Z.Q."/>
            <person name="Xu L."/>
            <person name="Yang L."/>
            <person name="Zhang Y."/>
            <person name="Zhao W."/>
            <person name="Zhao X.D."/>
            <person name="Zheng Y.T."/>
            <person name="Zhou J.M."/>
            <person name="Zhu Y.B."/>
            <person name="Zhang G.J."/>
            <person name="Wang J."/>
            <person name="Yao Y.G."/>
        </authorList>
    </citation>
    <scope>NUCLEOTIDE SEQUENCE [LARGE SCALE GENOMIC DNA]</scope>
</reference>
<sequence length="163" mass="18043">MPALCGWQQLSCAIYTSEALSRTAARFIWGYLKLHPAKVPVSHKAQEQLRIPWARLTTTYVQQLLTCGSHLHGIRSSEQSAEIGFGLPSRPYYNQQSIKSLRFVGNIQKCFLLSPLIFPVSTLAIGCGNPCFTMTHNAKPLSSIITSRTQPDCWTGVLYSSGP</sequence>
<accession>L9KX21</accession>
<organism evidence="1 2">
    <name type="scientific">Tupaia chinensis</name>
    <name type="common">Chinese tree shrew</name>
    <name type="synonym">Tupaia belangeri chinensis</name>
    <dbReference type="NCBI Taxonomy" id="246437"/>
    <lineage>
        <taxon>Eukaryota</taxon>
        <taxon>Metazoa</taxon>
        <taxon>Chordata</taxon>
        <taxon>Craniata</taxon>
        <taxon>Vertebrata</taxon>
        <taxon>Euteleostomi</taxon>
        <taxon>Mammalia</taxon>
        <taxon>Eutheria</taxon>
        <taxon>Euarchontoglires</taxon>
        <taxon>Scandentia</taxon>
        <taxon>Tupaiidae</taxon>
        <taxon>Tupaia</taxon>
    </lineage>
</organism>
<protein>
    <submittedName>
        <fullName evidence="1">Uncharacterized protein</fullName>
    </submittedName>
</protein>
<dbReference type="Proteomes" id="UP000011518">
    <property type="component" value="Unassembled WGS sequence"/>
</dbReference>
<proteinExistence type="predicted"/>
<dbReference type="EMBL" id="KB320633">
    <property type="protein sequence ID" value="ELW67004.1"/>
    <property type="molecule type" value="Genomic_DNA"/>
</dbReference>
<evidence type="ECO:0000313" key="2">
    <source>
        <dbReference type="Proteomes" id="UP000011518"/>
    </source>
</evidence>
<name>L9KX21_TUPCH</name>
<keyword evidence="2" id="KW-1185">Reference proteome</keyword>
<dbReference type="InParanoid" id="L9KX21"/>
<dbReference type="AlphaFoldDB" id="L9KX21"/>
<evidence type="ECO:0000313" key="1">
    <source>
        <dbReference type="EMBL" id="ELW67004.1"/>
    </source>
</evidence>
<reference evidence="2" key="1">
    <citation type="submission" date="2012-07" db="EMBL/GenBank/DDBJ databases">
        <title>Genome of the Chinese tree shrew, a rising model animal genetically related to primates.</title>
        <authorList>
            <person name="Zhang G."/>
            <person name="Fan Y."/>
            <person name="Yao Y."/>
            <person name="Huang Z."/>
        </authorList>
    </citation>
    <scope>NUCLEOTIDE SEQUENCE [LARGE SCALE GENOMIC DNA]</scope>
</reference>
<gene>
    <name evidence="1" type="ORF">TREES_T100020451</name>
</gene>